<keyword evidence="1" id="KW-0853">WD repeat</keyword>
<evidence type="ECO:0000256" key="2">
    <source>
        <dbReference type="ARBA" id="ARBA00022737"/>
    </source>
</evidence>
<dbReference type="PANTHER" id="PTHR19848">
    <property type="entry name" value="WD40 REPEAT PROTEIN"/>
    <property type="match status" value="1"/>
</dbReference>
<evidence type="ECO:0000256" key="1">
    <source>
        <dbReference type="ARBA" id="ARBA00022574"/>
    </source>
</evidence>
<evidence type="ECO:0000313" key="6">
    <source>
        <dbReference type="Proteomes" id="UP000257004"/>
    </source>
</evidence>
<dbReference type="InterPro" id="IPR013979">
    <property type="entry name" value="TIF_beta_prop-like"/>
</dbReference>
<feature type="signal peptide" evidence="3">
    <location>
        <begin position="1"/>
        <end position="23"/>
    </location>
</feature>
<reference evidence="5 6" key="1">
    <citation type="submission" date="2018-07" db="EMBL/GenBank/DDBJ databases">
        <title>Genomic Encyclopedia of Archaeal and Bacterial Type Strains, Phase II (KMG-II): from individual species to whole genera.</title>
        <authorList>
            <person name="Goeker M."/>
        </authorList>
    </citation>
    <scope>NUCLEOTIDE SEQUENCE [LARGE SCALE GENOMIC DNA]</scope>
    <source>
        <strain evidence="5 6">DSM 25795</strain>
    </source>
</reference>
<dbReference type="Gene3D" id="2.130.10.10">
    <property type="entry name" value="YVTN repeat-like/Quinoprotein amine dehydrogenase"/>
    <property type="match status" value="2"/>
</dbReference>
<dbReference type="InterPro" id="IPR015943">
    <property type="entry name" value="WD40/YVTN_repeat-like_dom_sf"/>
</dbReference>
<name>A0A3D9FNS9_9FLAO</name>
<organism evidence="5 6">
    <name type="scientific">Flavobacterium cutihirudinis</name>
    <dbReference type="NCBI Taxonomy" id="1265740"/>
    <lineage>
        <taxon>Bacteria</taxon>
        <taxon>Pseudomonadati</taxon>
        <taxon>Bacteroidota</taxon>
        <taxon>Flavobacteriia</taxon>
        <taxon>Flavobacteriales</taxon>
        <taxon>Flavobacteriaceae</taxon>
        <taxon>Flavobacterium</taxon>
    </lineage>
</organism>
<evidence type="ECO:0000256" key="3">
    <source>
        <dbReference type="SAM" id="SignalP"/>
    </source>
</evidence>
<dbReference type="PANTHER" id="PTHR19848:SF8">
    <property type="entry name" value="F-BOX AND WD REPEAT DOMAIN CONTAINING 7"/>
    <property type="match status" value="1"/>
</dbReference>
<feature type="chain" id="PRO_5017579297" evidence="3">
    <location>
        <begin position="24"/>
        <end position="319"/>
    </location>
</feature>
<dbReference type="Proteomes" id="UP000257004">
    <property type="component" value="Unassembled WGS sequence"/>
</dbReference>
<dbReference type="SUPFAM" id="SSF50978">
    <property type="entry name" value="WD40 repeat-like"/>
    <property type="match status" value="1"/>
</dbReference>
<dbReference type="SMART" id="SM00320">
    <property type="entry name" value="WD40"/>
    <property type="match status" value="6"/>
</dbReference>
<dbReference type="EMBL" id="QRDQ01000011">
    <property type="protein sequence ID" value="RED22066.1"/>
    <property type="molecule type" value="Genomic_DNA"/>
</dbReference>
<dbReference type="OrthoDB" id="1492850at2"/>
<proteinExistence type="predicted"/>
<dbReference type="InterPro" id="IPR001680">
    <property type="entry name" value="WD40_rpt"/>
</dbReference>
<evidence type="ECO:0000313" key="5">
    <source>
        <dbReference type="EMBL" id="RED22066.1"/>
    </source>
</evidence>
<dbReference type="InterPro" id="IPR036322">
    <property type="entry name" value="WD40_repeat_dom_sf"/>
</dbReference>
<keyword evidence="6" id="KW-1185">Reference proteome</keyword>
<feature type="domain" description="Translation initiation factor beta propellor-like" evidence="4">
    <location>
        <begin position="67"/>
        <end position="175"/>
    </location>
</feature>
<comment type="caution">
    <text evidence="5">The sequence shown here is derived from an EMBL/GenBank/DDBJ whole genome shotgun (WGS) entry which is preliminary data.</text>
</comment>
<dbReference type="AlphaFoldDB" id="A0A3D9FNS9"/>
<dbReference type="Pfam" id="PF00400">
    <property type="entry name" value="WD40"/>
    <property type="match status" value="2"/>
</dbReference>
<sequence>MKIKSKLFRCIILITIFSNHSFAQDTIEKQILWTTDWSPDGKFIAIGGNLDTLKIYDGKKLKLHQSIPIKSTVTRVKWHPSKNSIAVATQLSEDKSSIINLDTNEKIELSGISPDGARALDWNYTGEYLVVADNDGKILIYDIKGKLIRSFKNENSISITAVDWHPKKNILITVADKIRLFDIQGNLIKSIKHRAEEVMLLSVAWHKSGTFFVTGDYGDRKDRSLLQYWNEQGELIKSSDISEAEYRNLAWNSRGNRLATASDTLRIFDTKGKLISEGNSEDYLWGVSWSKEGNRIITSSIQQNIILWNNRAEKILSVE</sequence>
<keyword evidence="2" id="KW-0677">Repeat</keyword>
<dbReference type="Pfam" id="PF08662">
    <property type="entry name" value="eIF2A"/>
    <property type="match status" value="1"/>
</dbReference>
<accession>A0A3D9FNS9</accession>
<gene>
    <name evidence="5" type="ORF">BD847_3564</name>
</gene>
<protein>
    <submittedName>
        <fullName evidence="5">Anaphase-promoting complex subunit 4</fullName>
    </submittedName>
</protein>
<keyword evidence="3" id="KW-0732">Signal</keyword>
<evidence type="ECO:0000259" key="4">
    <source>
        <dbReference type="Pfam" id="PF08662"/>
    </source>
</evidence>